<name>A0A5N4E3F3_CAMDR</name>
<dbReference type="EMBL" id="JWIN03000006">
    <property type="protein sequence ID" value="KAB1277867.1"/>
    <property type="molecule type" value="Genomic_DNA"/>
</dbReference>
<evidence type="ECO:0000313" key="2">
    <source>
        <dbReference type="Proteomes" id="UP000299084"/>
    </source>
</evidence>
<proteinExistence type="predicted"/>
<gene>
    <name evidence="1" type="ORF">Cadr_000005132</name>
</gene>
<comment type="caution">
    <text evidence="1">The sequence shown here is derived from an EMBL/GenBank/DDBJ whole genome shotgun (WGS) entry which is preliminary data.</text>
</comment>
<reference evidence="1 2" key="1">
    <citation type="journal article" date="2019" name="Mol. Ecol. Resour.">
        <title>Improving Illumina assemblies with Hi-C and long reads: an example with the North African dromedary.</title>
        <authorList>
            <person name="Elbers J.P."/>
            <person name="Rogers M.F."/>
            <person name="Perelman P.L."/>
            <person name="Proskuryakova A.A."/>
            <person name="Serdyukova N.A."/>
            <person name="Johnson W.E."/>
            <person name="Horin P."/>
            <person name="Corander J."/>
            <person name="Murphy D."/>
            <person name="Burger P.A."/>
        </authorList>
    </citation>
    <scope>NUCLEOTIDE SEQUENCE [LARGE SCALE GENOMIC DNA]</scope>
    <source>
        <strain evidence="1">Drom800</strain>
        <tissue evidence="1">Blood</tissue>
    </source>
</reference>
<dbReference type="Proteomes" id="UP000299084">
    <property type="component" value="Unassembled WGS sequence"/>
</dbReference>
<dbReference type="AlphaFoldDB" id="A0A5N4E3F3"/>
<protein>
    <submittedName>
        <fullName evidence="1">Uncharacterized protein</fullName>
    </submittedName>
</protein>
<sequence length="111" mass="12213">MLPLWSGSPRKERLRVSSPCLPNPFPLSPGALDTASVHESRAHPGVVGRAGVRGCSFTAQTVAVPAGDAELQDSVEVWARSAALLRRIRLQVELRMPRKERRVRGSREHLL</sequence>
<organism evidence="1 2">
    <name type="scientific">Camelus dromedarius</name>
    <name type="common">Dromedary</name>
    <name type="synonym">Arabian camel</name>
    <dbReference type="NCBI Taxonomy" id="9838"/>
    <lineage>
        <taxon>Eukaryota</taxon>
        <taxon>Metazoa</taxon>
        <taxon>Chordata</taxon>
        <taxon>Craniata</taxon>
        <taxon>Vertebrata</taxon>
        <taxon>Euteleostomi</taxon>
        <taxon>Mammalia</taxon>
        <taxon>Eutheria</taxon>
        <taxon>Laurasiatheria</taxon>
        <taxon>Artiodactyla</taxon>
        <taxon>Tylopoda</taxon>
        <taxon>Camelidae</taxon>
        <taxon>Camelus</taxon>
    </lineage>
</organism>
<evidence type="ECO:0000313" key="1">
    <source>
        <dbReference type="EMBL" id="KAB1277867.1"/>
    </source>
</evidence>
<keyword evidence="2" id="KW-1185">Reference proteome</keyword>
<accession>A0A5N4E3F3</accession>